<gene>
    <name evidence="2" type="ORF">JOE66_003096</name>
</gene>
<dbReference type="InterPro" id="IPR036873">
    <property type="entry name" value="Rhodanese-like_dom_sf"/>
</dbReference>
<evidence type="ECO:0000313" key="3">
    <source>
        <dbReference type="Proteomes" id="UP000776164"/>
    </source>
</evidence>
<evidence type="ECO:0000259" key="1">
    <source>
        <dbReference type="PROSITE" id="PS50206"/>
    </source>
</evidence>
<accession>A0ABS2L8P1</accession>
<dbReference type="PROSITE" id="PS50206">
    <property type="entry name" value="RHODANESE_3"/>
    <property type="match status" value="1"/>
</dbReference>
<dbReference type="InterPro" id="IPR001763">
    <property type="entry name" value="Rhodanese-like_dom"/>
</dbReference>
<dbReference type="Pfam" id="PF00581">
    <property type="entry name" value="Rhodanese"/>
    <property type="match status" value="1"/>
</dbReference>
<protein>
    <submittedName>
        <fullName evidence="2">Rhodanese-related sulfurtransferase</fullName>
    </submittedName>
</protein>
<dbReference type="SMART" id="SM00450">
    <property type="entry name" value="RHOD"/>
    <property type="match status" value="1"/>
</dbReference>
<reference evidence="2 3" key="1">
    <citation type="submission" date="2021-01" db="EMBL/GenBank/DDBJ databases">
        <title>Sequencing the genomes of 1000 actinobacteria strains.</title>
        <authorList>
            <person name="Klenk H.-P."/>
        </authorList>
    </citation>
    <scope>NUCLEOTIDE SEQUENCE [LARGE SCALE GENOMIC DNA]</scope>
    <source>
        <strain evidence="2 3">DSM 13057</strain>
    </source>
</reference>
<dbReference type="SUPFAM" id="SSF52821">
    <property type="entry name" value="Rhodanese/Cell cycle control phosphatase"/>
    <property type="match status" value="1"/>
</dbReference>
<proteinExistence type="predicted"/>
<dbReference type="RefSeq" id="WP_205110965.1">
    <property type="nucleotide sequence ID" value="NZ_BAAAHT010000001.1"/>
</dbReference>
<dbReference type="CDD" id="cd00158">
    <property type="entry name" value="RHOD"/>
    <property type="match status" value="1"/>
</dbReference>
<organism evidence="2 3">
    <name type="scientific">Subtercola frigoramans</name>
    <dbReference type="NCBI Taxonomy" id="120298"/>
    <lineage>
        <taxon>Bacteria</taxon>
        <taxon>Bacillati</taxon>
        <taxon>Actinomycetota</taxon>
        <taxon>Actinomycetes</taxon>
        <taxon>Micrococcales</taxon>
        <taxon>Microbacteriaceae</taxon>
        <taxon>Subtercola</taxon>
    </lineage>
</organism>
<evidence type="ECO:0000313" key="2">
    <source>
        <dbReference type="EMBL" id="MBM7473462.1"/>
    </source>
</evidence>
<name>A0ABS2L8P1_9MICO</name>
<feature type="domain" description="Rhodanese" evidence="1">
    <location>
        <begin position="32"/>
        <end position="130"/>
    </location>
</feature>
<comment type="caution">
    <text evidence="2">The sequence shown here is derived from an EMBL/GenBank/DDBJ whole genome shotgun (WGS) entry which is preliminary data.</text>
</comment>
<dbReference type="Gene3D" id="3.40.250.10">
    <property type="entry name" value="Rhodanese-like domain"/>
    <property type="match status" value="1"/>
</dbReference>
<sequence length="140" mass="14130">MTQSTAPAADLTLDEAGALAPLEHAGVALARVKSGAVLIDVRGAENIARDGAVDGAIPVDRYNLEAEFGLDSPNRHPAVVDHDTPIVVVCGSVRGSGPVARELIAQGFTNVVHVEGGVASWHEAAGTPQSGDGDGATCSV</sequence>
<dbReference type="EMBL" id="JAFBBU010000001">
    <property type="protein sequence ID" value="MBM7473462.1"/>
    <property type="molecule type" value="Genomic_DNA"/>
</dbReference>
<dbReference type="Proteomes" id="UP000776164">
    <property type="component" value="Unassembled WGS sequence"/>
</dbReference>
<keyword evidence="3" id="KW-1185">Reference proteome</keyword>